<protein>
    <submittedName>
        <fullName evidence="3">Replication protein</fullName>
    </submittedName>
</protein>
<keyword evidence="2" id="KW-0235">DNA replication</keyword>
<dbReference type="EMBL" id="DAAQEJ010000063">
    <property type="protein sequence ID" value="HAD8956730.1"/>
    <property type="molecule type" value="Genomic_DNA"/>
</dbReference>
<proteinExistence type="inferred from homology"/>
<dbReference type="AlphaFoldDB" id="A0A722HEP1"/>
<comment type="caution">
    <text evidence="3">The sequence shown here is derived from an EMBL/GenBank/DDBJ whole genome shotgun (WGS) entry which is preliminary data.</text>
</comment>
<reference evidence="3" key="2">
    <citation type="submission" date="2019-01" db="EMBL/GenBank/DDBJ databases">
        <authorList>
            <consortium name="NCBI Pathogen Detection Project"/>
        </authorList>
    </citation>
    <scope>NUCLEOTIDE SEQUENCE</scope>
    <source>
        <strain evidence="3">R17.5434</strain>
    </source>
</reference>
<evidence type="ECO:0000313" key="3">
    <source>
        <dbReference type="EMBL" id="HAD8956730.1"/>
    </source>
</evidence>
<name>A0A722HEP1_SALER</name>
<dbReference type="GO" id="GO:0003677">
    <property type="term" value="F:DNA binding"/>
    <property type="evidence" value="ECO:0007669"/>
    <property type="project" value="InterPro"/>
</dbReference>
<evidence type="ECO:0000256" key="1">
    <source>
        <dbReference type="ARBA" id="ARBA00008909"/>
    </source>
</evidence>
<organism evidence="3">
    <name type="scientific">Salmonella enterica</name>
    <name type="common">Salmonella choleraesuis</name>
    <dbReference type="NCBI Taxonomy" id="28901"/>
    <lineage>
        <taxon>Bacteria</taxon>
        <taxon>Pseudomonadati</taxon>
        <taxon>Pseudomonadota</taxon>
        <taxon>Gammaproteobacteria</taxon>
        <taxon>Enterobacterales</taxon>
        <taxon>Enterobacteriaceae</taxon>
        <taxon>Salmonella</taxon>
    </lineage>
</organism>
<reference evidence="3" key="1">
    <citation type="journal article" date="2018" name="Genome Biol.">
        <title>SKESA: strategic k-mer extension for scrupulous assemblies.</title>
        <authorList>
            <person name="Souvorov A."/>
            <person name="Agarwala R."/>
            <person name="Lipman D.J."/>
        </authorList>
    </citation>
    <scope>NUCLEOTIDE SEQUENCE</scope>
    <source>
        <strain evidence="3">R17.5434</strain>
    </source>
</reference>
<gene>
    <name evidence="3" type="ORF">G1359_26020</name>
</gene>
<evidence type="ECO:0000256" key="2">
    <source>
        <dbReference type="ARBA" id="ARBA00022705"/>
    </source>
</evidence>
<dbReference type="InterPro" id="IPR000989">
    <property type="entry name" value="Rep"/>
</dbReference>
<dbReference type="Pfam" id="PF01446">
    <property type="entry name" value="Rep_1"/>
    <property type="match status" value="1"/>
</dbReference>
<comment type="similarity">
    <text evidence="1">Belongs to the Gram-positive plasmids replication protein type 1 family.</text>
</comment>
<accession>A0A722HEP1</accession>
<dbReference type="GO" id="GO:0006260">
    <property type="term" value="P:DNA replication"/>
    <property type="evidence" value="ECO:0007669"/>
    <property type="project" value="UniProtKB-KW"/>
</dbReference>
<sequence length="329" mass="37764">MQNPKLQNLTDYSPADAPWDAHRSVSDDVGGIYLLAAEYERYGARMASCGGLLRFGWSTLKETGETRLRLREAHFCRVRHCPVCQWRRSLMWQARFYQSLPRIVADYPDARWMFLTLTVRNCAIGELGETLNRMNAGFQRLKDRKEFSPVQGWIRTTEVTRGSDGSAHPHFHTLMMVPPSMLSGRDYIKHERWVDLWRGCLRVDYDPNVDVRAVKPRKPKDGESLACATAELVRGAVAETLKYSTKPADMVADPEWFLELTRQTHKRRFVATGGALKDVLKLDQETDADMVIGDDISEGDDDGSRIAFEWKTEVRKYRRSPTKDKTESE</sequence>